<feature type="compositionally biased region" description="Acidic residues" evidence="1">
    <location>
        <begin position="130"/>
        <end position="147"/>
    </location>
</feature>
<accession>A0A4R4ZSL4</accession>
<proteinExistence type="predicted"/>
<evidence type="ECO:0000313" key="3">
    <source>
        <dbReference type="Proteomes" id="UP000295124"/>
    </source>
</evidence>
<evidence type="ECO:0000313" key="2">
    <source>
        <dbReference type="EMBL" id="TDD62033.1"/>
    </source>
</evidence>
<evidence type="ECO:0000256" key="1">
    <source>
        <dbReference type="SAM" id="MobiDB-lite"/>
    </source>
</evidence>
<feature type="region of interest" description="Disordered" evidence="1">
    <location>
        <begin position="120"/>
        <end position="168"/>
    </location>
</feature>
<name>A0A4R4ZSL4_9ACTN</name>
<reference evidence="2 3" key="1">
    <citation type="submission" date="2019-03" db="EMBL/GenBank/DDBJ databases">
        <title>Draft genome sequences of novel Actinobacteria.</title>
        <authorList>
            <person name="Sahin N."/>
            <person name="Ay H."/>
            <person name="Saygin H."/>
        </authorList>
    </citation>
    <scope>NUCLEOTIDE SEQUENCE [LARGE SCALE GENOMIC DNA]</scope>
    <source>
        <strain evidence="2 3">JCM 13523</strain>
    </source>
</reference>
<dbReference type="EMBL" id="SMKX01000009">
    <property type="protein sequence ID" value="TDD62033.1"/>
    <property type="molecule type" value="Genomic_DNA"/>
</dbReference>
<dbReference type="RefSeq" id="WP_132165956.1">
    <property type="nucleotide sequence ID" value="NZ_SMKX01000009.1"/>
</dbReference>
<dbReference type="AlphaFoldDB" id="A0A4R4ZSL4"/>
<comment type="caution">
    <text evidence="2">The sequence shown here is derived from an EMBL/GenBank/DDBJ whole genome shotgun (WGS) entry which is preliminary data.</text>
</comment>
<organism evidence="2 3">
    <name type="scientific">Kribbella antibiotica</name>
    <dbReference type="NCBI Taxonomy" id="190195"/>
    <lineage>
        <taxon>Bacteria</taxon>
        <taxon>Bacillati</taxon>
        <taxon>Actinomycetota</taxon>
        <taxon>Actinomycetes</taxon>
        <taxon>Propionibacteriales</taxon>
        <taxon>Kribbellaceae</taxon>
        <taxon>Kribbella</taxon>
    </lineage>
</organism>
<dbReference type="OrthoDB" id="9841464at2"/>
<gene>
    <name evidence="2" type="ORF">E1263_05325</name>
</gene>
<dbReference type="Proteomes" id="UP000295124">
    <property type="component" value="Unassembled WGS sequence"/>
</dbReference>
<feature type="compositionally biased region" description="Basic residues" evidence="1">
    <location>
        <begin position="158"/>
        <end position="168"/>
    </location>
</feature>
<protein>
    <submittedName>
        <fullName evidence="2">Uncharacterized protein</fullName>
    </submittedName>
</protein>
<sequence>MSEEENPTRPQSYKTIGVKLQHPIHAQLSAVTEIDDIPLQVALVRGAKLLIESRRTDPKFQTKVSARSERIKREAEAQVLAISSLLDAVTPDAAPTTEEGASIEQLEAAISLGEQAAELAAEVSTMEADAASDDPASDVASSDDEATEQSADPEAKKTTRRRASTTKS</sequence>
<keyword evidence="3" id="KW-1185">Reference proteome</keyword>